<evidence type="ECO:0000313" key="2">
    <source>
        <dbReference type="Proteomes" id="UP000798662"/>
    </source>
</evidence>
<dbReference type="Proteomes" id="UP000798662">
    <property type="component" value="Chromosome 3"/>
</dbReference>
<reference evidence="1" key="1">
    <citation type="submission" date="2019-11" db="EMBL/GenBank/DDBJ databases">
        <title>Nori genome reveals adaptations in red seaweeds to the harsh intertidal environment.</title>
        <authorList>
            <person name="Wang D."/>
            <person name="Mao Y."/>
        </authorList>
    </citation>
    <scope>NUCLEOTIDE SEQUENCE</scope>
    <source>
        <tissue evidence="1">Gametophyte</tissue>
    </source>
</reference>
<accession>A0ACC3CAV7</accession>
<sequence>MAAAAHPVVAAYRDSVVDDAVLSFVTASAGLGAEVVAQASALSNAFSAQAAFLTAAGVSAKPSSDEDLSVLLGPTIAAMTAVGEAASSVAPSHARAHYLSAVGDSIGVLGWVAVDAKPVAHIADAAGAGDFYLNKVLMGAKGGGDAPAAQAWVAALRGVVAALKEYVKEYHTQGLVWEFASKVPATSPTAISRGGGVGVGGGGGGGGGGEGSGSGFSDATGEALAAYLAASKVLGGPIAKQAEAFAAGFKAEEELLEKVSVTPKPADSAAALQPMLEPIGASMGVAAEIGSSTPPRDPLFNHLTGVGESVGVLGWVAVDSKPVSYIGDMEGAGDFYLNKVLMGAKTADNKAAQQAWVRSVRALYAALKGFVKDNHTTCLVWNTATAAAAQGVGAGGATSSGAGADSGASGGLSGGACFDALTGEALSAYLAASKVLGGPVEAQSQSLAQGFMAEAALLETVSKTPKPADPAAALQPMLEPIGAAMSAAAELGSSTPPRDPLFNHLTGVGESVGVLGWVAVDSKPVSYIGDMEGAGDFYLNKVLMGAKTADNKAAQQAWVRSVRALYAALKSYVKQYHTTCLLWNTAK</sequence>
<comment type="caution">
    <text evidence="1">The sequence shown here is derived from an EMBL/GenBank/DDBJ whole genome shotgun (WGS) entry which is preliminary data.</text>
</comment>
<proteinExistence type="predicted"/>
<organism evidence="1 2">
    <name type="scientific">Pyropia yezoensis</name>
    <name type="common">Susabi-nori</name>
    <name type="synonym">Porphyra yezoensis</name>
    <dbReference type="NCBI Taxonomy" id="2788"/>
    <lineage>
        <taxon>Eukaryota</taxon>
        <taxon>Rhodophyta</taxon>
        <taxon>Bangiophyceae</taxon>
        <taxon>Bangiales</taxon>
        <taxon>Bangiaceae</taxon>
        <taxon>Pyropia</taxon>
    </lineage>
</organism>
<protein>
    <submittedName>
        <fullName evidence="1">Uncharacterized protein</fullName>
    </submittedName>
</protein>
<gene>
    <name evidence="1" type="ORF">I4F81_009913</name>
</gene>
<name>A0ACC3CAV7_PYRYE</name>
<dbReference type="EMBL" id="CM020620">
    <property type="protein sequence ID" value="KAK1867406.1"/>
    <property type="molecule type" value="Genomic_DNA"/>
</dbReference>
<evidence type="ECO:0000313" key="1">
    <source>
        <dbReference type="EMBL" id="KAK1867406.1"/>
    </source>
</evidence>
<keyword evidence="2" id="KW-1185">Reference proteome</keyword>